<dbReference type="EMBL" id="VBAN01000227">
    <property type="protein sequence ID" value="TMI81010.1"/>
    <property type="molecule type" value="Genomic_DNA"/>
</dbReference>
<protein>
    <submittedName>
        <fullName evidence="3">Nickel pincer cofactor biosynthesis protein LarB</fullName>
    </submittedName>
</protein>
<proteinExistence type="predicted"/>
<organism evidence="3 4">
    <name type="scientific">Candidatus Segetimicrobium genomatis</name>
    <dbReference type="NCBI Taxonomy" id="2569760"/>
    <lineage>
        <taxon>Bacteria</taxon>
        <taxon>Bacillati</taxon>
        <taxon>Candidatus Sysuimicrobiota</taxon>
        <taxon>Candidatus Sysuimicrobiia</taxon>
        <taxon>Candidatus Sysuimicrobiales</taxon>
        <taxon>Candidatus Segetimicrobiaceae</taxon>
        <taxon>Candidatus Segetimicrobium</taxon>
    </lineage>
</organism>
<dbReference type="Proteomes" id="UP000318093">
    <property type="component" value="Unassembled WGS sequence"/>
</dbReference>
<comment type="caution">
    <text evidence="3">The sequence shown here is derived from an EMBL/GenBank/DDBJ whole genome shotgun (WGS) entry which is preliminary data.</text>
</comment>
<accession>A0A537JBY5</accession>
<dbReference type="PANTHER" id="PTHR43064">
    <property type="entry name" value="PHOSPHORIBOSYLAMINOIMIDAZOLE CARBOXYLASE-RELATED"/>
    <property type="match status" value="1"/>
</dbReference>
<feature type="region of interest" description="Disordered" evidence="1">
    <location>
        <begin position="249"/>
        <end position="272"/>
    </location>
</feature>
<dbReference type="Pfam" id="PF00731">
    <property type="entry name" value="AIRC"/>
    <property type="match status" value="1"/>
</dbReference>
<dbReference type="SMART" id="SM01001">
    <property type="entry name" value="AIRC"/>
    <property type="match status" value="1"/>
</dbReference>
<dbReference type="NCBIfam" id="NF033503">
    <property type="entry name" value="LarB"/>
    <property type="match status" value="1"/>
</dbReference>
<reference evidence="3 4" key="1">
    <citation type="journal article" date="2019" name="Nat. Microbiol.">
        <title>Mediterranean grassland soil C-N compound turnover is dependent on rainfall and depth, and is mediated by genomically divergent microorganisms.</title>
        <authorList>
            <person name="Diamond S."/>
            <person name="Andeer P.F."/>
            <person name="Li Z."/>
            <person name="Crits-Christoph A."/>
            <person name="Burstein D."/>
            <person name="Anantharaman K."/>
            <person name="Lane K.R."/>
            <person name="Thomas B.C."/>
            <person name="Pan C."/>
            <person name="Northen T.R."/>
            <person name="Banfield J.F."/>
        </authorList>
    </citation>
    <scope>NUCLEOTIDE SEQUENCE [LARGE SCALE GENOMIC DNA]</scope>
    <source>
        <strain evidence="3">NP_6</strain>
    </source>
</reference>
<dbReference type="Gene3D" id="3.40.50.1970">
    <property type="match status" value="1"/>
</dbReference>
<dbReference type="AlphaFoldDB" id="A0A537JBY5"/>
<dbReference type="SUPFAM" id="SSF52255">
    <property type="entry name" value="N5-CAIR mutase (phosphoribosylaminoimidazole carboxylase, PurE)"/>
    <property type="match status" value="1"/>
</dbReference>
<dbReference type="GO" id="GO:0006189">
    <property type="term" value="P:'de novo' IMP biosynthetic process"/>
    <property type="evidence" value="ECO:0007669"/>
    <property type="project" value="InterPro"/>
</dbReference>
<dbReference type="PANTHER" id="PTHR43064:SF1">
    <property type="entry name" value="SLL1489 PROTEIN"/>
    <property type="match status" value="1"/>
</dbReference>
<dbReference type="InterPro" id="IPR000031">
    <property type="entry name" value="PurE_dom"/>
</dbReference>
<gene>
    <name evidence="3" type="primary">larB</name>
    <name evidence="3" type="ORF">E6H03_07480</name>
</gene>
<evidence type="ECO:0000313" key="4">
    <source>
        <dbReference type="Proteomes" id="UP000318093"/>
    </source>
</evidence>
<evidence type="ECO:0000313" key="3">
    <source>
        <dbReference type="EMBL" id="TMI81010.1"/>
    </source>
</evidence>
<sequence length="272" mass="27697">MNEEALDRLLRDVRAGRTSVEAALAALRWLPFADLGFAKVDTHRLLRRRAAEAVYCPGKTAEQIIRIAETLHGAGAPVLLTRAGPEVAAAALGAFPGARHVPAASMVVIGALPERRIGSVGVLTGGTGDLAVAEEAACTAEAMGASVTRAYDVGVAGLHRLGAQRDLLERARALVVVAGMDGALPAVVAGLTRAPVIGVPTSVGYGAHFGGVAPLLTMLNACAPGVAVVNIDNGFGAGYLAAVINAGPEARRSPEEPSGETALCDDDAHRVP</sequence>
<name>A0A537JBY5_9BACT</name>
<evidence type="ECO:0000259" key="2">
    <source>
        <dbReference type="SMART" id="SM01001"/>
    </source>
</evidence>
<evidence type="ECO:0000256" key="1">
    <source>
        <dbReference type="SAM" id="MobiDB-lite"/>
    </source>
</evidence>
<dbReference type="InterPro" id="IPR039476">
    <property type="entry name" value="P2CMN_synthase_LarB"/>
</dbReference>
<feature type="domain" description="PurE" evidence="2">
    <location>
        <begin position="118"/>
        <end position="250"/>
    </location>
</feature>
<dbReference type="GO" id="GO:0016787">
    <property type="term" value="F:hydrolase activity"/>
    <property type="evidence" value="ECO:0007669"/>
    <property type="project" value="InterPro"/>
</dbReference>